<feature type="region of interest" description="Disordered" evidence="1">
    <location>
        <begin position="241"/>
        <end position="265"/>
    </location>
</feature>
<organism evidence="2 3">
    <name type="scientific">Panicum miliaceum</name>
    <name type="common">Proso millet</name>
    <name type="synonym">Broomcorn millet</name>
    <dbReference type="NCBI Taxonomy" id="4540"/>
    <lineage>
        <taxon>Eukaryota</taxon>
        <taxon>Viridiplantae</taxon>
        <taxon>Streptophyta</taxon>
        <taxon>Embryophyta</taxon>
        <taxon>Tracheophyta</taxon>
        <taxon>Spermatophyta</taxon>
        <taxon>Magnoliopsida</taxon>
        <taxon>Liliopsida</taxon>
        <taxon>Poales</taxon>
        <taxon>Poaceae</taxon>
        <taxon>PACMAD clade</taxon>
        <taxon>Panicoideae</taxon>
        <taxon>Panicodae</taxon>
        <taxon>Paniceae</taxon>
        <taxon>Panicinae</taxon>
        <taxon>Panicum</taxon>
        <taxon>Panicum sect. Panicum</taxon>
    </lineage>
</organism>
<reference evidence="3" key="1">
    <citation type="journal article" date="2019" name="Nat. Commun.">
        <title>The genome of broomcorn millet.</title>
        <authorList>
            <person name="Zou C."/>
            <person name="Miki D."/>
            <person name="Li D."/>
            <person name="Tang Q."/>
            <person name="Xiao L."/>
            <person name="Rajput S."/>
            <person name="Deng P."/>
            <person name="Jia W."/>
            <person name="Huang R."/>
            <person name="Zhang M."/>
            <person name="Sun Y."/>
            <person name="Hu J."/>
            <person name="Fu X."/>
            <person name="Schnable P.S."/>
            <person name="Li F."/>
            <person name="Zhang H."/>
            <person name="Feng B."/>
            <person name="Zhu X."/>
            <person name="Liu R."/>
            <person name="Schnable J.C."/>
            <person name="Zhu J.-K."/>
            <person name="Zhang H."/>
        </authorList>
    </citation>
    <scope>NUCLEOTIDE SEQUENCE [LARGE SCALE GENOMIC DNA]</scope>
</reference>
<protein>
    <submittedName>
        <fullName evidence="2">Uncharacterized protein</fullName>
    </submittedName>
</protein>
<dbReference type="AlphaFoldDB" id="A0A3L6T8J3"/>
<comment type="caution">
    <text evidence="2">The sequence shown here is derived from an EMBL/GenBank/DDBJ whole genome shotgun (WGS) entry which is preliminary data.</text>
</comment>
<feature type="compositionally biased region" description="Basic residues" evidence="1">
    <location>
        <begin position="211"/>
        <end position="222"/>
    </location>
</feature>
<name>A0A3L6T8J3_PANMI</name>
<keyword evidence="3" id="KW-1185">Reference proteome</keyword>
<feature type="region of interest" description="Disordered" evidence="1">
    <location>
        <begin position="94"/>
        <end position="227"/>
    </location>
</feature>
<evidence type="ECO:0000313" key="3">
    <source>
        <dbReference type="Proteomes" id="UP000275267"/>
    </source>
</evidence>
<feature type="compositionally biased region" description="Basic and acidic residues" evidence="1">
    <location>
        <begin position="247"/>
        <end position="265"/>
    </location>
</feature>
<gene>
    <name evidence="2" type="ORF">C2845_PM03G02690</name>
</gene>
<feature type="compositionally biased region" description="Low complexity" evidence="1">
    <location>
        <begin position="110"/>
        <end position="120"/>
    </location>
</feature>
<evidence type="ECO:0000256" key="1">
    <source>
        <dbReference type="SAM" id="MobiDB-lite"/>
    </source>
</evidence>
<dbReference type="Proteomes" id="UP000275267">
    <property type="component" value="Unassembled WGS sequence"/>
</dbReference>
<feature type="region of interest" description="Disordered" evidence="1">
    <location>
        <begin position="1"/>
        <end position="30"/>
    </location>
</feature>
<dbReference type="EMBL" id="PQIB02000002">
    <property type="protein sequence ID" value="RLN34615.1"/>
    <property type="molecule type" value="Genomic_DNA"/>
</dbReference>
<feature type="region of interest" description="Disordered" evidence="1">
    <location>
        <begin position="303"/>
        <end position="323"/>
    </location>
</feature>
<accession>A0A3L6T8J3</accession>
<sequence length="323" mass="34636">MNQKCQEQRWVSRDDAFKKGTTPIAPPSPVQQLDRVFTKRNPCIRDWSSDMTPPAGNDALGAPPSCPPARKLMRAFARSISSKYCTLTARHSRIAAKAAQPGQRRRRSSARPATSRPSLPSHRRSTSIAREAVGPGSPYASPPPSPGASRARPDLRGVGSAQQGAELGAPKPPAAAPGEPRSTATGAARLHPVPRAAKHGSARGPPGPPPPRRRRPRGRLARPSRAAGHLVEAAAALCTRHRQRQIRRSEGRIRPRPGRIRDDEAPACRQPWVPCTVPPRSLSTHRSIRPAVAFLAGHRASGDLLGRRRGGREAAARGCPPVA</sequence>
<proteinExistence type="predicted"/>
<feature type="compositionally biased region" description="Basic and acidic residues" evidence="1">
    <location>
        <begin position="1"/>
        <end position="18"/>
    </location>
</feature>
<feature type="region of interest" description="Disordered" evidence="1">
    <location>
        <begin position="44"/>
        <end position="68"/>
    </location>
</feature>
<evidence type="ECO:0000313" key="2">
    <source>
        <dbReference type="EMBL" id="RLN34615.1"/>
    </source>
</evidence>